<evidence type="ECO:0000259" key="1">
    <source>
        <dbReference type="PROSITE" id="PS50024"/>
    </source>
</evidence>
<evidence type="ECO:0000313" key="2">
    <source>
        <dbReference type="EMBL" id="KAJ8383141.1"/>
    </source>
</evidence>
<sequence>MRKLAAPRTTTNAGPTRKVIEFTSSDTFLSDLLLSNSEAFQTRAQDTMQVIERVFRREFQSFFSFTVRSFSPGSIITTGELAFNSADVPSDAVLISTMQNNDITSALNIVPNSIILVPVVGLQATLQTVFVPALNDRNSPQFQSLAFTVITVCDVIYSRRFGLIFIRTIVIRFRGVARSRMEQDTEAQIELEFNENATAPIPTSDEVATTLVEAVTNPNNTFNISIDPQSISVTSVPNNIVELVFTSTDIFVNELSNTESAAFRLRAQITRQQIEPVFSANFSSFVGMTVRNFRAGSIITNSSLAFNGSQTQPSATEIGNSLRNAVQNGQVQLNIDPDSITVNGTAIASSADGVGTKTSLFTASCLVAAALLLTHSW</sequence>
<evidence type="ECO:0000313" key="3">
    <source>
        <dbReference type="Proteomes" id="UP001152622"/>
    </source>
</evidence>
<dbReference type="Proteomes" id="UP001152622">
    <property type="component" value="Chromosome 1"/>
</dbReference>
<feature type="domain" description="SEA" evidence="1">
    <location>
        <begin position="237"/>
        <end position="347"/>
    </location>
</feature>
<dbReference type="EMBL" id="JAINUF010000001">
    <property type="protein sequence ID" value="KAJ8383141.1"/>
    <property type="molecule type" value="Genomic_DNA"/>
</dbReference>
<dbReference type="AlphaFoldDB" id="A0A9Q1JDY9"/>
<organism evidence="2 3">
    <name type="scientific">Synaphobranchus kaupii</name>
    <name type="common">Kaup's arrowtooth eel</name>
    <dbReference type="NCBI Taxonomy" id="118154"/>
    <lineage>
        <taxon>Eukaryota</taxon>
        <taxon>Metazoa</taxon>
        <taxon>Chordata</taxon>
        <taxon>Craniata</taxon>
        <taxon>Vertebrata</taxon>
        <taxon>Euteleostomi</taxon>
        <taxon>Actinopterygii</taxon>
        <taxon>Neopterygii</taxon>
        <taxon>Teleostei</taxon>
        <taxon>Anguilliformes</taxon>
        <taxon>Synaphobranchidae</taxon>
        <taxon>Synaphobranchus</taxon>
    </lineage>
</organism>
<comment type="caution">
    <text evidence="2">The sequence shown here is derived from an EMBL/GenBank/DDBJ whole genome shotgun (WGS) entry which is preliminary data.</text>
</comment>
<dbReference type="Pfam" id="PF01390">
    <property type="entry name" value="SEA"/>
    <property type="match status" value="2"/>
</dbReference>
<proteinExistence type="predicted"/>
<dbReference type="Gene3D" id="3.30.70.960">
    <property type="entry name" value="SEA domain"/>
    <property type="match status" value="1"/>
</dbReference>
<reference evidence="2" key="1">
    <citation type="journal article" date="2023" name="Science">
        <title>Genome structures resolve the early diversification of teleost fishes.</title>
        <authorList>
            <person name="Parey E."/>
            <person name="Louis A."/>
            <person name="Montfort J."/>
            <person name="Bouchez O."/>
            <person name="Roques C."/>
            <person name="Iampietro C."/>
            <person name="Lluch J."/>
            <person name="Castinel A."/>
            <person name="Donnadieu C."/>
            <person name="Desvignes T."/>
            <person name="Floi Bucao C."/>
            <person name="Jouanno E."/>
            <person name="Wen M."/>
            <person name="Mejri S."/>
            <person name="Dirks R."/>
            <person name="Jansen H."/>
            <person name="Henkel C."/>
            <person name="Chen W.J."/>
            <person name="Zahm M."/>
            <person name="Cabau C."/>
            <person name="Klopp C."/>
            <person name="Thompson A.W."/>
            <person name="Robinson-Rechavi M."/>
            <person name="Braasch I."/>
            <person name="Lecointre G."/>
            <person name="Bobe J."/>
            <person name="Postlethwait J.H."/>
            <person name="Berthelot C."/>
            <person name="Roest Crollius H."/>
            <person name="Guiguen Y."/>
        </authorList>
    </citation>
    <scope>NUCLEOTIDE SEQUENCE</scope>
    <source>
        <strain evidence="2">WJC10195</strain>
    </source>
</reference>
<dbReference type="InterPro" id="IPR000082">
    <property type="entry name" value="SEA_dom"/>
</dbReference>
<gene>
    <name evidence="2" type="ORF">SKAU_G00039190</name>
</gene>
<accession>A0A9Q1JDY9</accession>
<dbReference type="PROSITE" id="PS50024">
    <property type="entry name" value="SEA"/>
    <property type="match status" value="1"/>
</dbReference>
<name>A0A9Q1JDY9_SYNKA</name>
<dbReference type="OrthoDB" id="8965174at2759"/>
<protein>
    <recommendedName>
        <fullName evidence="1">SEA domain-containing protein</fullName>
    </recommendedName>
</protein>
<keyword evidence="3" id="KW-1185">Reference proteome</keyword>
<dbReference type="SUPFAM" id="SSF82671">
    <property type="entry name" value="SEA domain"/>
    <property type="match status" value="2"/>
</dbReference>
<dbReference type="InterPro" id="IPR036364">
    <property type="entry name" value="SEA_dom_sf"/>
</dbReference>